<sequence length="290" mass="33097">MKDKNLIIDGMALLFRHFYATSFRQQFMYSAFDRPTNGVQGVVRHVFKLVETLQPTRLIITWDMGSQTIRNDWYPDYKKNRTAPPDELIPQFDHIKEVFDDLGIFQIGIRGYEADDIIGTLSTALDDVVMVSGDRDLLQLLDEENELWLTKKGYTEYHHYTKERFITEHGITPRQFVDVKALMGDASDGYKGVKGVGEKTAFKLIREYGNIDNMLTNLDTLTPALKKKIEVDMASLRIAHQLAKIITDVPLDANEISESSILRLSLQDVDQVLLAHDLSIARKYVGKLGL</sequence>
<dbReference type="Pfam" id="PF02739">
    <property type="entry name" value="5_3_exonuc_N"/>
    <property type="match status" value="1"/>
</dbReference>
<evidence type="ECO:0000256" key="3">
    <source>
        <dbReference type="ARBA" id="ARBA00023125"/>
    </source>
</evidence>
<dbReference type="PANTHER" id="PTHR42646:SF2">
    <property type="entry name" value="5'-3' EXONUCLEASE FAMILY PROTEIN"/>
    <property type="match status" value="1"/>
</dbReference>
<dbReference type="EMBL" id="BAABCK010000023">
    <property type="protein sequence ID" value="GAA3725971.1"/>
    <property type="molecule type" value="Genomic_DNA"/>
</dbReference>
<reference evidence="8" key="1">
    <citation type="journal article" date="2019" name="Int. J. Syst. Evol. Microbiol.">
        <title>The Global Catalogue of Microorganisms (GCM) 10K type strain sequencing project: providing services to taxonomists for standard genome sequencing and annotation.</title>
        <authorList>
            <consortium name="The Broad Institute Genomics Platform"/>
            <consortium name="The Broad Institute Genome Sequencing Center for Infectious Disease"/>
            <person name="Wu L."/>
            <person name="Ma J."/>
        </authorList>
    </citation>
    <scope>NUCLEOTIDE SEQUENCE [LARGE SCALE GENOMIC DNA]</scope>
    <source>
        <strain evidence="8">JCM 16981</strain>
    </source>
</reference>
<dbReference type="InterPro" id="IPR036279">
    <property type="entry name" value="5-3_exonuclease_C_sf"/>
</dbReference>
<proteinExistence type="predicted"/>
<feature type="domain" description="5'-3' exonuclease" evidence="6">
    <location>
        <begin position="4"/>
        <end position="260"/>
    </location>
</feature>
<dbReference type="InterPro" id="IPR008918">
    <property type="entry name" value="HhH2"/>
</dbReference>
<comment type="function">
    <text evidence="4">5'-3' exonuclease acting preferentially on double-stranded DNA.</text>
</comment>
<keyword evidence="8" id="KW-1185">Reference proteome</keyword>
<dbReference type="Gene3D" id="1.10.150.20">
    <property type="entry name" value="5' to 3' exonuclease, C-terminal subdomain"/>
    <property type="match status" value="1"/>
</dbReference>
<gene>
    <name evidence="7" type="ORF">GCM10022378_14810</name>
</gene>
<dbReference type="Pfam" id="PF01367">
    <property type="entry name" value="5_3_exonuc"/>
    <property type="match status" value="1"/>
</dbReference>
<dbReference type="InterPro" id="IPR029060">
    <property type="entry name" value="PIN-like_dom_sf"/>
</dbReference>
<dbReference type="CDD" id="cd09859">
    <property type="entry name" value="PIN_53EXO"/>
    <property type="match status" value="1"/>
</dbReference>
<dbReference type="InterPro" id="IPR002421">
    <property type="entry name" value="5-3_exonuclease"/>
</dbReference>
<organism evidence="7 8">
    <name type="scientific">Salinicoccus jeotgali</name>
    <dbReference type="NCBI Taxonomy" id="381634"/>
    <lineage>
        <taxon>Bacteria</taxon>
        <taxon>Bacillati</taxon>
        <taxon>Bacillota</taxon>
        <taxon>Bacilli</taxon>
        <taxon>Bacillales</taxon>
        <taxon>Staphylococcaceae</taxon>
        <taxon>Salinicoccus</taxon>
    </lineage>
</organism>
<dbReference type="SUPFAM" id="SSF88723">
    <property type="entry name" value="PIN domain-like"/>
    <property type="match status" value="1"/>
</dbReference>
<dbReference type="Gene3D" id="3.40.50.1010">
    <property type="entry name" value="5'-nuclease"/>
    <property type="match status" value="1"/>
</dbReference>
<evidence type="ECO:0000259" key="6">
    <source>
        <dbReference type="SMART" id="SM00475"/>
    </source>
</evidence>
<dbReference type="SMART" id="SM00279">
    <property type="entry name" value="HhH2"/>
    <property type="match status" value="1"/>
</dbReference>
<dbReference type="InterPro" id="IPR020045">
    <property type="entry name" value="DNA_polI_H3TH"/>
</dbReference>
<protein>
    <recommendedName>
        <fullName evidence="5">5'-3' exonuclease</fullName>
    </recommendedName>
</protein>
<keyword evidence="3" id="KW-0238">DNA-binding</keyword>
<evidence type="ECO:0000256" key="4">
    <source>
        <dbReference type="ARBA" id="ARBA00049957"/>
    </source>
</evidence>
<keyword evidence="2" id="KW-0378">Hydrolase</keyword>
<evidence type="ECO:0000256" key="5">
    <source>
        <dbReference type="ARBA" id="ARBA00050026"/>
    </source>
</evidence>
<evidence type="ECO:0000256" key="1">
    <source>
        <dbReference type="ARBA" id="ARBA00022722"/>
    </source>
</evidence>
<dbReference type="GO" id="GO:0004527">
    <property type="term" value="F:exonuclease activity"/>
    <property type="evidence" value="ECO:0007669"/>
    <property type="project" value="UniProtKB-KW"/>
</dbReference>
<dbReference type="SMART" id="SM00475">
    <property type="entry name" value="53EXOc"/>
    <property type="match status" value="1"/>
</dbReference>
<comment type="caution">
    <text evidence="7">The sequence shown here is derived from an EMBL/GenBank/DDBJ whole genome shotgun (WGS) entry which is preliminary data.</text>
</comment>
<dbReference type="InterPro" id="IPR038969">
    <property type="entry name" value="FEN"/>
</dbReference>
<dbReference type="Proteomes" id="UP001500920">
    <property type="component" value="Unassembled WGS sequence"/>
</dbReference>
<evidence type="ECO:0000313" key="8">
    <source>
        <dbReference type="Proteomes" id="UP001500920"/>
    </source>
</evidence>
<dbReference type="PANTHER" id="PTHR42646">
    <property type="entry name" value="FLAP ENDONUCLEASE XNI"/>
    <property type="match status" value="1"/>
</dbReference>
<dbReference type="RefSeq" id="WP_344703022.1">
    <property type="nucleotide sequence ID" value="NZ_BAABCK010000023.1"/>
</dbReference>
<dbReference type="SUPFAM" id="SSF47807">
    <property type="entry name" value="5' to 3' exonuclease, C-terminal subdomain"/>
    <property type="match status" value="1"/>
</dbReference>
<dbReference type="CDD" id="cd09898">
    <property type="entry name" value="H3TH_53EXO"/>
    <property type="match status" value="1"/>
</dbReference>
<accession>A0ABP7F183</accession>
<keyword evidence="7" id="KW-0269">Exonuclease</keyword>
<evidence type="ECO:0000256" key="2">
    <source>
        <dbReference type="ARBA" id="ARBA00022801"/>
    </source>
</evidence>
<evidence type="ECO:0000313" key="7">
    <source>
        <dbReference type="EMBL" id="GAA3725971.1"/>
    </source>
</evidence>
<keyword evidence="1" id="KW-0540">Nuclease</keyword>
<name>A0ABP7F183_9STAP</name>
<dbReference type="InterPro" id="IPR020046">
    <property type="entry name" value="5-3_exonucl_a-hlix_arch_N"/>
</dbReference>